<gene>
    <name evidence="3" type="ORF">LVIROSA_LOCUS23272</name>
</gene>
<dbReference type="InterPro" id="IPR029052">
    <property type="entry name" value="Metallo-depent_PP-like"/>
</dbReference>
<feature type="chain" id="PRO_5043807079" description="Calcineurin-like phosphoesterase domain-containing protein" evidence="1">
    <location>
        <begin position="25"/>
        <end position="402"/>
    </location>
</feature>
<dbReference type="InterPro" id="IPR011230">
    <property type="entry name" value="PAP14/16/28/29"/>
</dbReference>
<evidence type="ECO:0000259" key="2">
    <source>
        <dbReference type="Pfam" id="PF00149"/>
    </source>
</evidence>
<evidence type="ECO:0000256" key="1">
    <source>
        <dbReference type="SAM" id="SignalP"/>
    </source>
</evidence>
<keyword evidence="1" id="KW-0732">Signal</keyword>
<dbReference type="Gene3D" id="3.60.21.10">
    <property type="match status" value="1"/>
</dbReference>
<dbReference type="Proteomes" id="UP001157418">
    <property type="component" value="Unassembled WGS sequence"/>
</dbReference>
<dbReference type="InterPro" id="IPR004843">
    <property type="entry name" value="Calcineurin-like_PHP"/>
</dbReference>
<keyword evidence="4" id="KW-1185">Reference proteome</keyword>
<dbReference type="EMBL" id="CAKMRJ010004445">
    <property type="protein sequence ID" value="CAH1436925.1"/>
    <property type="molecule type" value="Genomic_DNA"/>
</dbReference>
<accession>A0AAU9NGH3</accession>
<dbReference type="PANTHER" id="PTHR32440">
    <property type="entry name" value="PHOSPHATASE DCR2-RELATED-RELATED"/>
    <property type="match status" value="1"/>
</dbReference>
<evidence type="ECO:0000313" key="4">
    <source>
        <dbReference type="Proteomes" id="UP001157418"/>
    </source>
</evidence>
<dbReference type="SUPFAM" id="SSF56300">
    <property type="entry name" value="Metallo-dependent phosphatases"/>
    <property type="match status" value="1"/>
</dbReference>
<organism evidence="3 4">
    <name type="scientific">Lactuca virosa</name>
    <dbReference type="NCBI Taxonomy" id="75947"/>
    <lineage>
        <taxon>Eukaryota</taxon>
        <taxon>Viridiplantae</taxon>
        <taxon>Streptophyta</taxon>
        <taxon>Embryophyta</taxon>
        <taxon>Tracheophyta</taxon>
        <taxon>Spermatophyta</taxon>
        <taxon>Magnoliopsida</taxon>
        <taxon>eudicotyledons</taxon>
        <taxon>Gunneridae</taxon>
        <taxon>Pentapetalae</taxon>
        <taxon>asterids</taxon>
        <taxon>campanulids</taxon>
        <taxon>Asterales</taxon>
        <taxon>Asteraceae</taxon>
        <taxon>Cichorioideae</taxon>
        <taxon>Cichorieae</taxon>
        <taxon>Lactucinae</taxon>
        <taxon>Lactuca</taxon>
    </lineage>
</organism>
<feature type="domain" description="Calcineurin-like phosphoesterase" evidence="2">
    <location>
        <begin position="60"/>
        <end position="332"/>
    </location>
</feature>
<dbReference type="FunFam" id="3.60.21.10:FF:000172">
    <property type="entry name" value="Predicted protein"/>
    <property type="match status" value="1"/>
</dbReference>
<dbReference type="GO" id="GO:0016788">
    <property type="term" value="F:hydrolase activity, acting on ester bonds"/>
    <property type="evidence" value="ECO:0007669"/>
    <property type="project" value="TreeGrafter"/>
</dbReference>
<dbReference type="AlphaFoldDB" id="A0AAU9NGH3"/>
<dbReference type="Pfam" id="PF00149">
    <property type="entry name" value="Metallophos"/>
    <property type="match status" value="1"/>
</dbReference>
<dbReference type="CDD" id="cd07383">
    <property type="entry name" value="MPP_Dcr2"/>
    <property type="match status" value="1"/>
</dbReference>
<dbReference type="PIRSF" id="PIRSF030250">
    <property type="entry name" value="Ptase_At2g46880"/>
    <property type="match status" value="1"/>
</dbReference>
<dbReference type="GO" id="GO:0005737">
    <property type="term" value="C:cytoplasm"/>
    <property type="evidence" value="ECO:0007669"/>
    <property type="project" value="TreeGrafter"/>
</dbReference>
<sequence length="402" mass="45657">MAKLSNRWASITVLLLLWRNIVIARPYDRADRQYDGLTLRKTPSDNYLRVAGGAGEGSSFKVALFADLHFGENAWTDWGPRQDMNSIKVMSTILDSENPDFVVYLGDVITANNLPIHNASFYWNQAISPTRERNIPWASLFGNHDDAPFEWPIDWFSSSRIPQIQCPSNCSEGDECSFKGTSRLELMRNEIEHNSLSYTGFGPQNLWPSVSNYVLPLLSPKTDHKSPLMFMYFLDSGGGSYPEVISNIQSEWFRNKSHEVNPDSSIPEIVFWHIPSKAYEKVAKKVAGRRRRTQCVGSMFKEKVAAQEAEMGMMKLLTERPSVKAVFVGHNHGLDWCCPYEKMWLCYARHTGYGGYGSWDRGARILEVSGEPFTLKSWIRMENGTLHSEVVLSRVDTTSQST</sequence>
<feature type="signal peptide" evidence="1">
    <location>
        <begin position="1"/>
        <end position="24"/>
    </location>
</feature>
<evidence type="ECO:0000313" key="3">
    <source>
        <dbReference type="EMBL" id="CAH1436925.1"/>
    </source>
</evidence>
<comment type="caution">
    <text evidence="3">The sequence shown here is derived from an EMBL/GenBank/DDBJ whole genome shotgun (WGS) entry which is preliminary data.</text>
</comment>
<protein>
    <recommendedName>
        <fullName evidence="2">Calcineurin-like phosphoesterase domain-containing protein</fullName>
    </recommendedName>
</protein>
<dbReference type="PANTHER" id="PTHR32440:SF11">
    <property type="entry name" value="METALLOPHOSPHOESTERASE DOMAIN-CONTAINING PROTEIN"/>
    <property type="match status" value="1"/>
</dbReference>
<proteinExistence type="predicted"/>
<reference evidence="3 4" key="1">
    <citation type="submission" date="2022-01" db="EMBL/GenBank/DDBJ databases">
        <authorList>
            <person name="Xiong W."/>
            <person name="Schranz E."/>
        </authorList>
    </citation>
    <scope>NUCLEOTIDE SEQUENCE [LARGE SCALE GENOMIC DNA]</scope>
</reference>
<name>A0AAU9NGH3_9ASTR</name>